<feature type="transmembrane region" description="Helical" evidence="10">
    <location>
        <begin position="353"/>
        <end position="375"/>
    </location>
</feature>
<evidence type="ECO:0000256" key="8">
    <source>
        <dbReference type="ARBA" id="ARBA00023136"/>
    </source>
</evidence>
<dbReference type="GO" id="GO:0005886">
    <property type="term" value="C:plasma membrane"/>
    <property type="evidence" value="ECO:0007669"/>
    <property type="project" value="UniProtKB-SubCell"/>
</dbReference>
<evidence type="ECO:0000256" key="4">
    <source>
        <dbReference type="ARBA" id="ARBA00022519"/>
    </source>
</evidence>
<dbReference type="Pfam" id="PF16327">
    <property type="entry name" value="CcmF_C"/>
    <property type="match status" value="1"/>
</dbReference>
<reference evidence="14" key="1">
    <citation type="submission" date="2017-04" db="EMBL/GenBank/DDBJ databases">
        <authorList>
            <person name="Varghese N."/>
            <person name="Submissions S."/>
        </authorList>
    </citation>
    <scope>NUCLEOTIDE SEQUENCE [LARGE SCALE GENOMIC DNA]</scope>
    <source>
        <strain evidence="14">DSM 23072</strain>
    </source>
</reference>
<feature type="transmembrane region" description="Helical" evidence="10">
    <location>
        <begin position="121"/>
        <end position="142"/>
    </location>
</feature>
<sequence length="659" mass="73483">MIAELGNYALALGLALAVLLTLLPAYGCLKNNSTLMALAKPMTFSLFLCLTFSFIALSYLFAVNDFSVQYIVNNSNTNLPLHYRLSAVWGSHEGSLLLWIWLLSLWGAAVAVFSKSLPQEAIARVLAVMGLISIGFLVFIIFTSNPFDRTFPDFPVDGRELNPLLQDVGLIFHPPLLYMGYVGFSVAFAFAIAALLGGNLDTAWARWSRPWTLAAWLFLTLGIVLGSWWAYYELGWGGWWFWDPVENASLMPWIAGTALIHSLAVTEKRGSFKAWTVLLAILAFSLCLLGTFLVRSGILVSVHAFASDPTRGLYILAYLVIVIGGSLALYAVKGNQIRSTSHYERYSRENLLLLNNVLLMTALSIVLIGTLLPLVHKQLGLGSISVGAPFFDQMFLMLMIPFSFILGIGPLVKWRRDQFSAIRKPVIISVGLMIVAGFALPHLLFDRITATAVLGTMMAVLIFALSLYEMQQRATHRHSFFKGITKLSRSHWGMIAAHVGVAMTVFGIAFSQNYSVERDVRMKSGDSAQIGDYRFVFQGVTPDNGANYEGVKAQIEVYKKDQLETILHAEKRFYTVSRMSMTEAAIDWGFSRDIYVALGERLQDDSWAVRLYYKPFIRWIWIGGVFMALGGLLSMCDRRYRLNSRLHKITPENAKQGSA</sequence>
<feature type="transmembrane region" description="Helical" evidence="10">
    <location>
        <begin position="426"/>
        <end position="444"/>
    </location>
</feature>
<feature type="transmembrane region" description="Helical" evidence="10">
    <location>
        <begin position="395"/>
        <end position="414"/>
    </location>
</feature>
<evidence type="ECO:0000256" key="7">
    <source>
        <dbReference type="ARBA" id="ARBA00022989"/>
    </source>
</evidence>
<dbReference type="PRINTS" id="PR01411">
    <property type="entry name" value="CCMFBIOGNSIS"/>
</dbReference>
<dbReference type="Pfam" id="PF01578">
    <property type="entry name" value="Cytochrom_C_asm"/>
    <property type="match status" value="1"/>
</dbReference>
<feature type="transmembrane region" description="Helical" evidence="10">
    <location>
        <begin position="491"/>
        <end position="510"/>
    </location>
</feature>
<dbReference type="GO" id="GO:0020037">
    <property type="term" value="F:heme binding"/>
    <property type="evidence" value="ECO:0007669"/>
    <property type="project" value="InterPro"/>
</dbReference>
<keyword evidence="4" id="KW-0997">Cell inner membrane</keyword>
<name>A0A1W1UPD8_9PAST</name>
<dbReference type="AlphaFoldDB" id="A0A1W1UPD8"/>
<evidence type="ECO:0000313" key="13">
    <source>
        <dbReference type="EMBL" id="SMB82574.1"/>
    </source>
</evidence>
<gene>
    <name evidence="13" type="ORF">SAMN05660772_02129</name>
</gene>
<evidence type="ECO:0000259" key="12">
    <source>
        <dbReference type="Pfam" id="PF16327"/>
    </source>
</evidence>
<dbReference type="RefSeq" id="WP_084256607.1">
    <property type="nucleotide sequence ID" value="NZ_FWWV01000010.1"/>
</dbReference>
<evidence type="ECO:0000256" key="5">
    <source>
        <dbReference type="ARBA" id="ARBA00022692"/>
    </source>
</evidence>
<feature type="domain" description="Cytochrome c-type biogenesis protein CcmF C-terminal" evidence="12">
    <location>
        <begin position="316"/>
        <end position="638"/>
    </location>
</feature>
<dbReference type="InterPro" id="IPR003567">
    <property type="entry name" value="Cyt_c_biogenesis"/>
</dbReference>
<organism evidence="13 14">
    <name type="scientific">Pasteurella testudinis DSM 23072</name>
    <dbReference type="NCBI Taxonomy" id="1122938"/>
    <lineage>
        <taxon>Bacteria</taxon>
        <taxon>Pseudomonadati</taxon>
        <taxon>Pseudomonadota</taxon>
        <taxon>Gammaproteobacteria</taxon>
        <taxon>Pasteurellales</taxon>
        <taxon>Pasteurellaceae</taxon>
        <taxon>Pasteurella</taxon>
    </lineage>
</organism>
<accession>A0A1W1UPD8</accession>
<dbReference type="EMBL" id="FWWV01000010">
    <property type="protein sequence ID" value="SMB82574.1"/>
    <property type="molecule type" value="Genomic_DNA"/>
</dbReference>
<dbReference type="PANTHER" id="PTHR43653">
    <property type="entry name" value="CYTOCHROME C ASSEMBLY PROTEIN-RELATED"/>
    <property type="match status" value="1"/>
</dbReference>
<feature type="transmembrane region" description="Helical" evidence="10">
    <location>
        <begin position="312"/>
        <end position="332"/>
    </location>
</feature>
<comment type="subcellular location">
    <subcellularLocation>
        <location evidence="1">Cell inner membrane</location>
        <topology evidence="1">Multi-pass membrane protein</topology>
    </subcellularLocation>
</comment>
<feature type="transmembrane region" description="Helical" evidence="10">
    <location>
        <begin position="616"/>
        <end position="636"/>
    </location>
</feature>
<dbReference type="InterPro" id="IPR002541">
    <property type="entry name" value="Cyt_c_assembly"/>
</dbReference>
<keyword evidence="14" id="KW-1185">Reference proteome</keyword>
<feature type="transmembrane region" description="Helical" evidence="10">
    <location>
        <begin position="210"/>
        <end position="230"/>
    </location>
</feature>
<evidence type="ECO:0000256" key="9">
    <source>
        <dbReference type="ARBA" id="ARBA00037230"/>
    </source>
</evidence>
<keyword evidence="6" id="KW-0201">Cytochrome c-type biogenesis</keyword>
<keyword evidence="5 10" id="KW-0812">Transmembrane</keyword>
<dbReference type="STRING" id="1122938.SAMN05660772_02129"/>
<feature type="transmembrane region" description="Helical" evidence="10">
    <location>
        <begin position="96"/>
        <end position="114"/>
    </location>
</feature>
<dbReference type="GO" id="GO:0017004">
    <property type="term" value="P:cytochrome complex assembly"/>
    <property type="evidence" value="ECO:0007669"/>
    <property type="project" value="UniProtKB-KW"/>
</dbReference>
<dbReference type="NCBIfam" id="NF007691">
    <property type="entry name" value="PRK10369.1"/>
    <property type="match status" value="1"/>
</dbReference>
<dbReference type="PRINTS" id="PR01410">
    <property type="entry name" value="CCBIOGENESIS"/>
</dbReference>
<comment type="similarity">
    <text evidence="2">Belongs to the CcmF/CycK/Ccl1/NrfE/CcsA family.</text>
</comment>
<dbReference type="Proteomes" id="UP000192408">
    <property type="component" value="Unassembled WGS sequence"/>
</dbReference>
<keyword evidence="8 10" id="KW-0472">Membrane</keyword>
<feature type="transmembrane region" description="Helical" evidence="10">
    <location>
        <begin position="178"/>
        <end position="198"/>
    </location>
</feature>
<feature type="transmembrane region" description="Helical" evidence="10">
    <location>
        <begin position="250"/>
        <end position="266"/>
    </location>
</feature>
<evidence type="ECO:0000313" key="14">
    <source>
        <dbReference type="Proteomes" id="UP000192408"/>
    </source>
</evidence>
<evidence type="ECO:0000256" key="3">
    <source>
        <dbReference type="ARBA" id="ARBA00022475"/>
    </source>
</evidence>
<keyword evidence="7 10" id="KW-1133">Transmembrane helix</keyword>
<dbReference type="InterPro" id="IPR032523">
    <property type="entry name" value="CcmF_C"/>
</dbReference>
<feature type="domain" description="Cytochrome c assembly protein" evidence="11">
    <location>
        <begin position="89"/>
        <end position="296"/>
    </location>
</feature>
<dbReference type="GO" id="GO:0015232">
    <property type="term" value="F:heme transmembrane transporter activity"/>
    <property type="evidence" value="ECO:0007669"/>
    <property type="project" value="InterPro"/>
</dbReference>
<dbReference type="PANTHER" id="PTHR43653:SF1">
    <property type="entry name" value="CYTOCHROME C-TYPE BIOGENESIS PROTEIN CCMF"/>
    <property type="match status" value="1"/>
</dbReference>
<comment type="function">
    <text evidence="9">Required for the biogenesis of c-type cytochromes. Possible subunit of a heme lyase.</text>
</comment>
<feature type="transmembrane region" description="Helical" evidence="10">
    <location>
        <begin position="450"/>
        <end position="470"/>
    </location>
</feature>
<keyword evidence="3" id="KW-1003">Cell membrane</keyword>
<evidence type="ECO:0000256" key="2">
    <source>
        <dbReference type="ARBA" id="ARBA00009186"/>
    </source>
</evidence>
<dbReference type="InterPro" id="IPR003568">
    <property type="entry name" value="Cyt_c_biogenesis_CcmF"/>
</dbReference>
<evidence type="ECO:0000256" key="10">
    <source>
        <dbReference type="SAM" id="Phobius"/>
    </source>
</evidence>
<evidence type="ECO:0000256" key="6">
    <source>
        <dbReference type="ARBA" id="ARBA00022748"/>
    </source>
</evidence>
<protein>
    <submittedName>
        <fullName evidence="13">Cytochrome c-type biogenesis protein CcmF</fullName>
    </submittedName>
</protein>
<dbReference type="NCBIfam" id="TIGR00353">
    <property type="entry name" value="nrfE"/>
    <property type="match status" value="1"/>
</dbReference>
<feature type="transmembrane region" description="Helical" evidence="10">
    <location>
        <begin position="41"/>
        <end position="62"/>
    </location>
</feature>
<proteinExistence type="inferred from homology"/>
<evidence type="ECO:0000256" key="1">
    <source>
        <dbReference type="ARBA" id="ARBA00004429"/>
    </source>
</evidence>
<feature type="transmembrane region" description="Helical" evidence="10">
    <location>
        <begin position="6"/>
        <end position="29"/>
    </location>
</feature>
<evidence type="ECO:0000259" key="11">
    <source>
        <dbReference type="Pfam" id="PF01578"/>
    </source>
</evidence>
<feature type="transmembrane region" description="Helical" evidence="10">
    <location>
        <begin position="278"/>
        <end position="306"/>
    </location>
</feature>